<dbReference type="OrthoDB" id="6581292at2759"/>
<evidence type="ECO:0000313" key="1">
    <source>
        <dbReference type="EMBL" id="KAF0701494.1"/>
    </source>
</evidence>
<dbReference type="AlphaFoldDB" id="A0A6G0VLS1"/>
<gene>
    <name evidence="1" type="ORF">FWK35_00034749</name>
</gene>
<proteinExistence type="predicted"/>
<dbReference type="EMBL" id="VUJU01014713">
    <property type="protein sequence ID" value="KAF0701494.1"/>
    <property type="molecule type" value="Genomic_DNA"/>
</dbReference>
<feature type="non-terminal residue" evidence="1">
    <location>
        <position position="198"/>
    </location>
</feature>
<protein>
    <recommendedName>
        <fullName evidence="3">FLYWCH-type domain-containing protein</fullName>
    </recommendedName>
</protein>
<dbReference type="Proteomes" id="UP000478052">
    <property type="component" value="Unassembled WGS sequence"/>
</dbReference>
<comment type="caution">
    <text evidence="1">The sequence shown here is derived from an EMBL/GenBank/DDBJ whole genome shotgun (WGS) entry which is preliminary data.</text>
</comment>
<reference evidence="1 2" key="1">
    <citation type="submission" date="2019-08" db="EMBL/GenBank/DDBJ databases">
        <title>Whole genome of Aphis craccivora.</title>
        <authorList>
            <person name="Voronova N.V."/>
            <person name="Shulinski R.S."/>
            <person name="Bandarenka Y.V."/>
            <person name="Zhorov D.G."/>
            <person name="Warner D."/>
        </authorList>
    </citation>
    <scope>NUCLEOTIDE SEQUENCE [LARGE SCALE GENOMIC DNA]</scope>
    <source>
        <strain evidence="1">180601</strain>
        <tissue evidence="1">Whole Body</tissue>
    </source>
</reference>
<keyword evidence="2" id="KW-1185">Reference proteome</keyword>
<name>A0A6G0VLS1_APHCR</name>
<evidence type="ECO:0008006" key="3">
    <source>
        <dbReference type="Google" id="ProtNLM"/>
    </source>
</evidence>
<organism evidence="1 2">
    <name type="scientific">Aphis craccivora</name>
    <name type="common">Cowpea aphid</name>
    <dbReference type="NCBI Taxonomy" id="307492"/>
    <lineage>
        <taxon>Eukaryota</taxon>
        <taxon>Metazoa</taxon>
        <taxon>Ecdysozoa</taxon>
        <taxon>Arthropoda</taxon>
        <taxon>Hexapoda</taxon>
        <taxon>Insecta</taxon>
        <taxon>Pterygota</taxon>
        <taxon>Neoptera</taxon>
        <taxon>Paraneoptera</taxon>
        <taxon>Hemiptera</taxon>
        <taxon>Sternorrhyncha</taxon>
        <taxon>Aphidomorpha</taxon>
        <taxon>Aphidoidea</taxon>
        <taxon>Aphididae</taxon>
        <taxon>Aphidini</taxon>
        <taxon>Aphis</taxon>
        <taxon>Aphis</taxon>
    </lineage>
</organism>
<evidence type="ECO:0000313" key="2">
    <source>
        <dbReference type="Proteomes" id="UP000478052"/>
    </source>
</evidence>
<dbReference type="Gene3D" id="2.20.25.240">
    <property type="match status" value="1"/>
</dbReference>
<sequence length="198" mass="22553">MEVFEVEGFRSKSKLYHANDGFFFNVKCARQNSKSLKCIQNGCPATGLMVENLLCVKKVHNHQENPSFLALVVSLKQNILLRCARESTPHRIIFDEEISKTDGLNNARLQYTRFLKTMERARRDAQPKIPLTLLEYAGCFNDERYSCMFQTYNGQNMYRGYINGGPDGGEAVVFISPALENLLTSAQELHIDATFKSR</sequence>
<accession>A0A6G0VLS1</accession>